<dbReference type="InterPro" id="IPR009057">
    <property type="entry name" value="Homeodomain-like_sf"/>
</dbReference>
<sequence>MPYLLKENLEVFHSNDIGLLTLQTPQKFPYHLIILCTKGNLQANVGLHSFELSEQSLTIVPPQTLYKFTGRGVHVSFLAVKEDFLQRAFMRNEGLGELLFISPDYPPTFPLERNHFEDTLYKFQKIKEELDRESPFYLDIIRLYIVQILYEYNRACEYCLLHSNKMINRQYQVMHEYKKLVELHFKDVKNLKDYSEMMNLSPKYLSECVKSQTGKSAHKIIQERVVMEAEWLLKNKSLSIKDIAYQLGFRTPESFTRYFSKNTGIPPTLFSKNRKIDRSKGHPAMD</sequence>
<dbReference type="Pfam" id="PF12833">
    <property type="entry name" value="HTH_18"/>
    <property type="match status" value="1"/>
</dbReference>
<keyword evidence="6" id="KW-1185">Reference proteome</keyword>
<evidence type="ECO:0000256" key="3">
    <source>
        <dbReference type="ARBA" id="ARBA00023163"/>
    </source>
</evidence>
<keyword evidence="2" id="KW-0238">DNA-binding</keyword>
<dbReference type="InterPro" id="IPR018060">
    <property type="entry name" value="HTH_AraC"/>
</dbReference>
<keyword evidence="3" id="KW-0804">Transcription</keyword>
<dbReference type="PROSITE" id="PS01124">
    <property type="entry name" value="HTH_ARAC_FAMILY_2"/>
    <property type="match status" value="1"/>
</dbReference>
<feature type="domain" description="HTH araC/xylS-type" evidence="4">
    <location>
        <begin position="175"/>
        <end position="273"/>
    </location>
</feature>
<dbReference type="PANTHER" id="PTHR43280:SF32">
    <property type="entry name" value="TRANSCRIPTIONAL REGULATORY PROTEIN"/>
    <property type="match status" value="1"/>
</dbReference>
<protein>
    <submittedName>
        <fullName evidence="5">Transcriptional regulator, AraC family</fullName>
    </submittedName>
</protein>
<dbReference type="STRING" id="649349.Lbys_2182"/>
<dbReference type="Gene3D" id="1.10.10.60">
    <property type="entry name" value="Homeodomain-like"/>
    <property type="match status" value="1"/>
</dbReference>
<evidence type="ECO:0000313" key="6">
    <source>
        <dbReference type="Proteomes" id="UP000007435"/>
    </source>
</evidence>
<dbReference type="PANTHER" id="PTHR43280">
    <property type="entry name" value="ARAC-FAMILY TRANSCRIPTIONAL REGULATOR"/>
    <property type="match status" value="1"/>
</dbReference>
<dbReference type="RefSeq" id="WP_013408922.1">
    <property type="nucleotide sequence ID" value="NC_014655.1"/>
</dbReference>
<dbReference type="GO" id="GO:0043565">
    <property type="term" value="F:sequence-specific DNA binding"/>
    <property type="evidence" value="ECO:0007669"/>
    <property type="project" value="InterPro"/>
</dbReference>
<reference evidence="5 6" key="2">
    <citation type="journal article" date="2011" name="Stand. Genomic Sci.">
        <title>Complete genome sequence of Leadbetterella byssophila type strain (4M15).</title>
        <authorList>
            <person name="Abt B."/>
            <person name="Teshima H."/>
            <person name="Lucas S."/>
            <person name="Lapidus A."/>
            <person name="Del Rio T.G."/>
            <person name="Nolan M."/>
            <person name="Tice H."/>
            <person name="Cheng J.F."/>
            <person name="Pitluck S."/>
            <person name="Liolios K."/>
            <person name="Pagani I."/>
            <person name="Ivanova N."/>
            <person name="Mavromatis K."/>
            <person name="Pati A."/>
            <person name="Tapia R."/>
            <person name="Han C."/>
            <person name="Goodwin L."/>
            <person name="Chen A."/>
            <person name="Palaniappan K."/>
            <person name="Land M."/>
            <person name="Hauser L."/>
            <person name="Chang Y.J."/>
            <person name="Jeffries C.D."/>
            <person name="Rohde M."/>
            <person name="Goker M."/>
            <person name="Tindall B.J."/>
            <person name="Detter J.C."/>
            <person name="Woyke T."/>
            <person name="Bristow J."/>
            <person name="Eisen J.A."/>
            <person name="Markowitz V."/>
            <person name="Hugenholtz P."/>
            <person name="Klenk H.P."/>
            <person name="Kyrpides N.C."/>
        </authorList>
    </citation>
    <scope>NUCLEOTIDE SEQUENCE [LARGE SCALE GENOMIC DNA]</scope>
    <source>
        <strain evidence="6">DSM 17132 / JCM 16389 / KACC 11308 / NBRC 106382 / 4M15</strain>
    </source>
</reference>
<evidence type="ECO:0000313" key="5">
    <source>
        <dbReference type="EMBL" id="ADQ17876.1"/>
    </source>
</evidence>
<evidence type="ECO:0000259" key="4">
    <source>
        <dbReference type="PROSITE" id="PS01124"/>
    </source>
</evidence>
<dbReference type="Proteomes" id="UP000007435">
    <property type="component" value="Chromosome"/>
</dbReference>
<gene>
    <name evidence="5" type="ordered locus">Lbys_2182</name>
</gene>
<dbReference type="SMART" id="SM00342">
    <property type="entry name" value="HTH_ARAC"/>
    <property type="match status" value="1"/>
</dbReference>
<dbReference type="SUPFAM" id="SSF46689">
    <property type="entry name" value="Homeodomain-like"/>
    <property type="match status" value="1"/>
</dbReference>
<dbReference type="KEGG" id="lby:Lbys_2182"/>
<accession>E4RUI5</accession>
<evidence type="ECO:0000256" key="1">
    <source>
        <dbReference type="ARBA" id="ARBA00023015"/>
    </source>
</evidence>
<dbReference type="AlphaFoldDB" id="E4RUI5"/>
<dbReference type="OrthoDB" id="9793451at2"/>
<dbReference type="HOGENOM" id="CLU_000445_88_2_10"/>
<organism evidence="5 6">
    <name type="scientific">Leadbetterella byssophila (strain DSM 17132 / JCM 16389 / KACC 11308 / NBRC 106382 / 4M15)</name>
    <dbReference type="NCBI Taxonomy" id="649349"/>
    <lineage>
        <taxon>Bacteria</taxon>
        <taxon>Pseudomonadati</taxon>
        <taxon>Bacteroidota</taxon>
        <taxon>Cytophagia</taxon>
        <taxon>Cytophagales</taxon>
        <taxon>Leadbetterellaceae</taxon>
        <taxon>Leadbetterella</taxon>
    </lineage>
</organism>
<dbReference type="EMBL" id="CP002305">
    <property type="protein sequence ID" value="ADQ17876.1"/>
    <property type="molecule type" value="Genomic_DNA"/>
</dbReference>
<keyword evidence="1" id="KW-0805">Transcription regulation</keyword>
<dbReference type="eggNOG" id="COG2207">
    <property type="taxonomic scope" value="Bacteria"/>
</dbReference>
<proteinExistence type="predicted"/>
<evidence type="ECO:0000256" key="2">
    <source>
        <dbReference type="ARBA" id="ARBA00023125"/>
    </source>
</evidence>
<reference key="1">
    <citation type="submission" date="2010-11" db="EMBL/GenBank/DDBJ databases">
        <title>The complete genome of Leadbetterella byssophila DSM 17132.</title>
        <authorList>
            <consortium name="US DOE Joint Genome Institute (JGI-PGF)"/>
            <person name="Lucas S."/>
            <person name="Copeland A."/>
            <person name="Lapidus A."/>
            <person name="Glavina del Rio T."/>
            <person name="Dalin E."/>
            <person name="Tice H."/>
            <person name="Bruce D."/>
            <person name="Goodwin L."/>
            <person name="Pitluck S."/>
            <person name="Kyrpides N."/>
            <person name="Mavromatis K."/>
            <person name="Ivanova N."/>
            <person name="Teshima H."/>
            <person name="Brettin T."/>
            <person name="Detter J.C."/>
            <person name="Han C."/>
            <person name="Tapia R."/>
            <person name="Land M."/>
            <person name="Hauser L."/>
            <person name="Markowitz V."/>
            <person name="Cheng J.-F."/>
            <person name="Hugenholtz P."/>
            <person name="Woyke T."/>
            <person name="Wu D."/>
            <person name="Tindall B."/>
            <person name="Pomrenke H.G."/>
            <person name="Brambilla E."/>
            <person name="Klenk H.-P."/>
            <person name="Eisen J.A."/>
        </authorList>
    </citation>
    <scope>NUCLEOTIDE SEQUENCE [LARGE SCALE GENOMIC DNA]</scope>
    <source>
        <strain>DSM 17132</strain>
    </source>
</reference>
<dbReference type="GO" id="GO:0003700">
    <property type="term" value="F:DNA-binding transcription factor activity"/>
    <property type="evidence" value="ECO:0007669"/>
    <property type="project" value="InterPro"/>
</dbReference>
<name>E4RUI5_LEAB4</name>